<protein>
    <submittedName>
        <fullName evidence="2">Uncharacterized protein</fullName>
    </submittedName>
</protein>
<feature type="compositionally biased region" description="Basic and acidic residues" evidence="1">
    <location>
        <begin position="1"/>
        <end position="10"/>
    </location>
</feature>
<evidence type="ECO:0000256" key="1">
    <source>
        <dbReference type="SAM" id="MobiDB-lite"/>
    </source>
</evidence>
<comment type="caution">
    <text evidence="2">The sequence shown here is derived from an EMBL/GenBank/DDBJ whole genome shotgun (WGS) entry which is preliminary data.</text>
</comment>
<dbReference type="RefSeq" id="WP_164344479.1">
    <property type="nucleotide sequence ID" value="NZ_JAAGLQ010000234.1"/>
</dbReference>
<name>A0A6N9U123_STRHA</name>
<sequence length="142" mass="15024">MGIRIEDAEGHGATLEVAPGPTETPHGGPSGDGPVVGIRIEAPSGRTGWSCSPAAARELAAALLAAAREAEEERSEPVTVTARELLRGDVRDGERVMTVEAVRTDGAEVQVTWTSEGGRRTWSQVYAAETAIRLRRRLRPGG</sequence>
<evidence type="ECO:0000313" key="3">
    <source>
        <dbReference type="Proteomes" id="UP000471293"/>
    </source>
</evidence>
<proteinExistence type="predicted"/>
<dbReference type="Proteomes" id="UP000471293">
    <property type="component" value="Unassembled WGS sequence"/>
</dbReference>
<reference evidence="2 3" key="1">
    <citation type="submission" date="2020-01" db="EMBL/GenBank/DDBJ databases">
        <title>Insect and environment-associated Actinomycetes.</title>
        <authorList>
            <person name="Currrie C."/>
            <person name="Chevrette M."/>
            <person name="Carlson C."/>
            <person name="Stubbendieck R."/>
            <person name="Wendt-Pienkowski E."/>
        </authorList>
    </citation>
    <scope>NUCLEOTIDE SEQUENCE [LARGE SCALE GENOMIC DNA]</scope>
    <source>
        <strain evidence="2 3">SID11342</strain>
    </source>
</reference>
<feature type="region of interest" description="Disordered" evidence="1">
    <location>
        <begin position="1"/>
        <end position="50"/>
    </location>
</feature>
<dbReference type="AlphaFoldDB" id="A0A6N9U123"/>
<accession>A0A6N9U123</accession>
<dbReference type="EMBL" id="JAAGLQ010000234">
    <property type="protein sequence ID" value="NEA16242.1"/>
    <property type="molecule type" value="Genomic_DNA"/>
</dbReference>
<organism evidence="2 3">
    <name type="scientific">Streptomyces halstedii</name>
    <dbReference type="NCBI Taxonomy" id="1944"/>
    <lineage>
        <taxon>Bacteria</taxon>
        <taxon>Bacillati</taxon>
        <taxon>Actinomycetota</taxon>
        <taxon>Actinomycetes</taxon>
        <taxon>Kitasatosporales</taxon>
        <taxon>Streptomycetaceae</taxon>
        <taxon>Streptomyces</taxon>
    </lineage>
</organism>
<gene>
    <name evidence="2" type="ORF">G3I29_12025</name>
</gene>
<evidence type="ECO:0000313" key="2">
    <source>
        <dbReference type="EMBL" id="NEA16242.1"/>
    </source>
</evidence>